<gene>
    <name evidence="4" type="ORF">METEAL_30280</name>
</gene>
<dbReference type="EC" id="3.2.2.n1" evidence="3"/>
<dbReference type="GO" id="GO:0009691">
    <property type="term" value="P:cytokinin biosynthetic process"/>
    <property type="evidence" value="ECO:0007669"/>
    <property type="project" value="UniProtKB-UniRule"/>
</dbReference>
<keyword evidence="3" id="KW-0203">Cytokinin biosynthesis</keyword>
<dbReference type="PANTHER" id="PTHR31223:SF70">
    <property type="entry name" value="LOG FAMILY PROTEIN YJL055W"/>
    <property type="match status" value="1"/>
</dbReference>
<dbReference type="GO" id="GO:0008714">
    <property type="term" value="F:AMP nucleosidase activity"/>
    <property type="evidence" value="ECO:0007669"/>
    <property type="project" value="UniProtKB-EC"/>
</dbReference>
<evidence type="ECO:0000256" key="3">
    <source>
        <dbReference type="RuleBase" id="RU363015"/>
    </source>
</evidence>
<dbReference type="Gene3D" id="3.40.50.450">
    <property type="match status" value="1"/>
</dbReference>
<evidence type="ECO:0000313" key="4">
    <source>
        <dbReference type="EMBL" id="BDU73854.1"/>
    </source>
</evidence>
<organism evidence="4 5">
    <name type="scientific">Mesoterricola silvestris</name>
    <dbReference type="NCBI Taxonomy" id="2927979"/>
    <lineage>
        <taxon>Bacteria</taxon>
        <taxon>Pseudomonadati</taxon>
        <taxon>Acidobacteriota</taxon>
        <taxon>Holophagae</taxon>
        <taxon>Holophagales</taxon>
        <taxon>Holophagaceae</taxon>
        <taxon>Mesoterricola</taxon>
    </lineage>
</organism>
<keyword evidence="5" id="KW-1185">Reference proteome</keyword>
<sequence>MGTMDNNFSLCVFAGSNAGRNPKHLEAAVGLGRAMAGRGIGLVYGGAHCGLMGALADAVIQGGGRVVGVMPRALVAREKAHRGLAELIVTEDMHSRKARMVQLSDGFLALPGGFGTLDELFEVLTWAQLGIHAKPVGLLNSDGFWDGLLAFLRQVEGDGFLHGEGLRGLPCEADAERLLDRLQGR</sequence>
<reference evidence="5" key="1">
    <citation type="journal article" date="2023" name="Int. J. Syst. Evol. Microbiol.">
        <title>Mesoterricola silvestris gen. nov., sp. nov., Mesoterricola sediminis sp. nov., Geothrix oryzae sp. nov., Geothrix edaphica sp. nov., Geothrix rubra sp. nov., and Geothrix limicola sp. nov., six novel members of Acidobacteriota isolated from soils.</title>
        <authorList>
            <person name="Itoh H."/>
            <person name="Sugisawa Y."/>
            <person name="Mise K."/>
            <person name="Xu Z."/>
            <person name="Kuniyasu M."/>
            <person name="Ushijima N."/>
            <person name="Kawano K."/>
            <person name="Kobayashi E."/>
            <person name="Shiratori Y."/>
            <person name="Masuda Y."/>
            <person name="Senoo K."/>
        </authorList>
    </citation>
    <scope>NUCLEOTIDE SEQUENCE [LARGE SCALE GENOMIC DNA]</scope>
    <source>
        <strain evidence="5">W79</strain>
    </source>
</reference>
<comment type="similarity">
    <text evidence="2 3">Belongs to the LOG family.</text>
</comment>
<dbReference type="SUPFAM" id="SSF102405">
    <property type="entry name" value="MCP/YpsA-like"/>
    <property type="match status" value="1"/>
</dbReference>
<dbReference type="GO" id="GO:0005829">
    <property type="term" value="C:cytosol"/>
    <property type="evidence" value="ECO:0007669"/>
    <property type="project" value="TreeGrafter"/>
</dbReference>
<evidence type="ECO:0000313" key="5">
    <source>
        <dbReference type="Proteomes" id="UP001238179"/>
    </source>
</evidence>
<protein>
    <recommendedName>
        <fullName evidence="3">Cytokinin riboside 5'-monophosphate phosphoribohydrolase</fullName>
        <ecNumber evidence="3">3.2.2.n1</ecNumber>
    </recommendedName>
</protein>
<proteinExistence type="inferred from homology"/>
<dbReference type="Proteomes" id="UP001238179">
    <property type="component" value="Chromosome"/>
</dbReference>
<keyword evidence="3" id="KW-0378">Hydrolase</keyword>
<accession>A0AA48GM64</accession>
<dbReference type="NCBIfam" id="TIGR00730">
    <property type="entry name" value="Rossman fold protein, TIGR00730 family"/>
    <property type="match status" value="1"/>
</dbReference>
<evidence type="ECO:0000256" key="2">
    <source>
        <dbReference type="ARBA" id="ARBA00006763"/>
    </source>
</evidence>
<dbReference type="RefSeq" id="WP_316412522.1">
    <property type="nucleotide sequence ID" value="NZ_AP027080.1"/>
</dbReference>
<evidence type="ECO:0000256" key="1">
    <source>
        <dbReference type="ARBA" id="ARBA00000274"/>
    </source>
</evidence>
<dbReference type="InterPro" id="IPR031100">
    <property type="entry name" value="LOG_fam"/>
</dbReference>
<dbReference type="KEGG" id="msil:METEAL_30280"/>
<dbReference type="EMBL" id="AP027080">
    <property type="protein sequence ID" value="BDU73854.1"/>
    <property type="molecule type" value="Genomic_DNA"/>
</dbReference>
<dbReference type="PANTHER" id="PTHR31223">
    <property type="entry name" value="LOG FAMILY PROTEIN YJL055W"/>
    <property type="match status" value="1"/>
</dbReference>
<name>A0AA48GM64_9BACT</name>
<comment type="catalytic activity">
    <reaction evidence="1">
        <text>AMP + H2O = D-ribose 5-phosphate + adenine</text>
        <dbReference type="Rhea" id="RHEA:20129"/>
        <dbReference type="ChEBI" id="CHEBI:15377"/>
        <dbReference type="ChEBI" id="CHEBI:16708"/>
        <dbReference type="ChEBI" id="CHEBI:78346"/>
        <dbReference type="ChEBI" id="CHEBI:456215"/>
        <dbReference type="EC" id="3.2.2.4"/>
    </reaction>
</comment>
<dbReference type="Pfam" id="PF03641">
    <property type="entry name" value="Lysine_decarbox"/>
    <property type="match status" value="1"/>
</dbReference>
<dbReference type="AlphaFoldDB" id="A0AA48GM64"/>
<dbReference type="InterPro" id="IPR005269">
    <property type="entry name" value="LOG"/>
</dbReference>